<dbReference type="PROSITE" id="PS51257">
    <property type="entry name" value="PROKAR_LIPOPROTEIN"/>
    <property type="match status" value="1"/>
</dbReference>
<gene>
    <name evidence="1" type="ORF">I41_49770</name>
</gene>
<dbReference type="AlphaFoldDB" id="A0A517U522"/>
<dbReference type="Proteomes" id="UP000317909">
    <property type="component" value="Chromosome"/>
</dbReference>
<accession>A0A517U522</accession>
<keyword evidence="2" id="KW-1185">Reference proteome</keyword>
<proteinExistence type="predicted"/>
<sequence>MLIILVKGSASFVTVISVSLVIACGCTKAVPEAAAPAWKIRSGDTHKDVRVTSGTTFQCDGMKCRLLGVKDSADPKIREQAELFTRAWFGTTGDYFGVYNDSNPLMNEGTAVVWIYGTALHLTCLSEQLVRAGLVEPDVDSYPNYSFTVEDKEDGESIEDWREIIREASRKKAEPMQLPFAWPPVGK</sequence>
<reference evidence="1 2" key="1">
    <citation type="submission" date="2019-02" db="EMBL/GenBank/DDBJ databases">
        <title>Deep-cultivation of Planctomycetes and their phenomic and genomic characterization uncovers novel biology.</title>
        <authorList>
            <person name="Wiegand S."/>
            <person name="Jogler M."/>
            <person name="Boedeker C."/>
            <person name="Pinto D."/>
            <person name="Vollmers J."/>
            <person name="Rivas-Marin E."/>
            <person name="Kohn T."/>
            <person name="Peeters S.H."/>
            <person name="Heuer A."/>
            <person name="Rast P."/>
            <person name="Oberbeckmann S."/>
            <person name="Bunk B."/>
            <person name="Jeske O."/>
            <person name="Meyerdierks A."/>
            <person name="Storesund J.E."/>
            <person name="Kallscheuer N."/>
            <person name="Luecker S."/>
            <person name="Lage O.M."/>
            <person name="Pohl T."/>
            <person name="Merkel B.J."/>
            <person name="Hornburger P."/>
            <person name="Mueller R.-W."/>
            <person name="Bruemmer F."/>
            <person name="Labrenz M."/>
            <person name="Spormann A.M."/>
            <person name="Op den Camp H."/>
            <person name="Overmann J."/>
            <person name="Amann R."/>
            <person name="Jetten M.S.M."/>
            <person name="Mascher T."/>
            <person name="Medema M.H."/>
            <person name="Devos D.P."/>
            <person name="Kaster A.-K."/>
            <person name="Ovreas L."/>
            <person name="Rohde M."/>
            <person name="Galperin M.Y."/>
            <person name="Jogler C."/>
        </authorList>
    </citation>
    <scope>NUCLEOTIDE SEQUENCE [LARGE SCALE GENOMIC DNA]</scope>
    <source>
        <strain evidence="1 2">I41</strain>
    </source>
</reference>
<protein>
    <submittedName>
        <fullName evidence="1">Uncharacterized protein</fullName>
    </submittedName>
</protein>
<evidence type="ECO:0000313" key="2">
    <source>
        <dbReference type="Proteomes" id="UP000317909"/>
    </source>
</evidence>
<evidence type="ECO:0000313" key="1">
    <source>
        <dbReference type="EMBL" id="QDT75735.1"/>
    </source>
</evidence>
<dbReference type="KEGG" id="llh:I41_49770"/>
<dbReference type="EMBL" id="CP036339">
    <property type="protein sequence ID" value="QDT75735.1"/>
    <property type="molecule type" value="Genomic_DNA"/>
</dbReference>
<organism evidence="1 2">
    <name type="scientific">Lacipirellula limnantheis</name>
    <dbReference type="NCBI Taxonomy" id="2528024"/>
    <lineage>
        <taxon>Bacteria</taxon>
        <taxon>Pseudomonadati</taxon>
        <taxon>Planctomycetota</taxon>
        <taxon>Planctomycetia</taxon>
        <taxon>Pirellulales</taxon>
        <taxon>Lacipirellulaceae</taxon>
        <taxon>Lacipirellula</taxon>
    </lineage>
</organism>
<dbReference type="RefSeq" id="WP_145435522.1">
    <property type="nucleotide sequence ID" value="NZ_CP036339.1"/>
</dbReference>
<name>A0A517U522_9BACT</name>